<proteinExistence type="predicted"/>
<dbReference type="EMBL" id="CAKKNF020000028">
    <property type="protein sequence ID" value="CAH0747814.1"/>
    <property type="molecule type" value="Genomic_DNA"/>
</dbReference>
<protein>
    <recommendedName>
        <fullName evidence="3">DNA-directed DNA polymerase</fullName>
    </recommendedName>
</protein>
<gene>
    <name evidence="1" type="ORF">BEMITA_LOCUS149</name>
</gene>
<dbReference type="Gene3D" id="3.90.1600.10">
    <property type="entry name" value="Palm domain of DNA polymerase"/>
    <property type="match status" value="1"/>
</dbReference>
<reference evidence="1" key="1">
    <citation type="submission" date="2021-12" db="EMBL/GenBank/DDBJ databases">
        <authorList>
            <person name="King R."/>
        </authorList>
    </citation>
    <scope>NUCLEOTIDE SEQUENCE</scope>
</reference>
<evidence type="ECO:0000313" key="1">
    <source>
        <dbReference type="EMBL" id="CAH0747814.1"/>
    </source>
</evidence>
<organism evidence="1 2">
    <name type="scientific">Bemisia tabaci</name>
    <name type="common">Sweetpotato whitefly</name>
    <name type="synonym">Aleurodes tabaci</name>
    <dbReference type="NCBI Taxonomy" id="7038"/>
    <lineage>
        <taxon>Eukaryota</taxon>
        <taxon>Metazoa</taxon>
        <taxon>Ecdysozoa</taxon>
        <taxon>Arthropoda</taxon>
        <taxon>Hexapoda</taxon>
        <taxon>Insecta</taxon>
        <taxon>Pterygota</taxon>
        <taxon>Neoptera</taxon>
        <taxon>Paraneoptera</taxon>
        <taxon>Hemiptera</taxon>
        <taxon>Sternorrhyncha</taxon>
        <taxon>Aleyrodoidea</taxon>
        <taxon>Aleyrodidae</taxon>
        <taxon>Aleyrodinae</taxon>
        <taxon>Bemisia</taxon>
    </lineage>
</organism>
<dbReference type="SUPFAM" id="SSF56672">
    <property type="entry name" value="DNA/RNA polymerases"/>
    <property type="match status" value="1"/>
</dbReference>
<name>A0AAI8UU81_BEMTA</name>
<accession>A0AAI8UU81</accession>
<dbReference type="InterPro" id="IPR043502">
    <property type="entry name" value="DNA/RNA_pol_sf"/>
</dbReference>
<evidence type="ECO:0000313" key="2">
    <source>
        <dbReference type="Proteomes" id="UP001152759"/>
    </source>
</evidence>
<dbReference type="PANTHER" id="PTHR33568">
    <property type="entry name" value="DNA POLYMERASE"/>
    <property type="match status" value="1"/>
</dbReference>
<sequence length="206" mass="23442">MINTKNIAEAVRPGLKTNVVLAAFVTTHARLKLYECLEKTDKRAIYWDTDSIVASFKPNDERLPLGDHLGDLTDELEVYGKNSFIKSFVGAGPKNYAMEICIGGDPTKTTTVCKVRGFTLNYRASKVVNFETVRRAVLQDLGPIPVHIPNKIVRKTNWRIVSRSEFEKYRVVYTKRRRLDNCCMTLSLSVQKMLFSQSPRCIFCSL</sequence>
<dbReference type="AlphaFoldDB" id="A0AAI8UU81"/>
<dbReference type="InterPro" id="IPR023211">
    <property type="entry name" value="DNA_pol_palm_dom_sf"/>
</dbReference>
<dbReference type="PANTHER" id="PTHR33568:SF3">
    <property type="entry name" value="DNA-DIRECTED DNA POLYMERASE"/>
    <property type="match status" value="1"/>
</dbReference>
<keyword evidence="2" id="KW-1185">Reference proteome</keyword>
<comment type="caution">
    <text evidence="1">The sequence shown here is derived from an EMBL/GenBank/DDBJ whole genome shotgun (WGS) entry which is preliminary data.</text>
</comment>
<evidence type="ECO:0008006" key="3">
    <source>
        <dbReference type="Google" id="ProtNLM"/>
    </source>
</evidence>
<dbReference type="GO" id="GO:0071897">
    <property type="term" value="P:DNA biosynthetic process"/>
    <property type="evidence" value="ECO:0007669"/>
    <property type="project" value="UniProtKB-ARBA"/>
</dbReference>
<dbReference type="Proteomes" id="UP001152759">
    <property type="component" value="Unassembled WGS sequence"/>
</dbReference>